<keyword evidence="1" id="KW-0547">Nucleotide-binding</keyword>
<feature type="domain" description="DEAD/DEAH-box helicase" evidence="5">
    <location>
        <begin position="56"/>
        <end position="86"/>
    </location>
</feature>
<dbReference type="PANTHER" id="PTHR47959:SF1">
    <property type="entry name" value="ATP-DEPENDENT RNA HELICASE DBPA"/>
    <property type="match status" value="1"/>
</dbReference>
<evidence type="ECO:0000256" key="1">
    <source>
        <dbReference type="ARBA" id="ARBA00022741"/>
    </source>
</evidence>
<evidence type="ECO:0000259" key="5">
    <source>
        <dbReference type="Pfam" id="PF00270"/>
    </source>
</evidence>
<dbReference type="Gene3D" id="3.40.50.300">
    <property type="entry name" value="P-loop containing nucleotide triphosphate hydrolases"/>
    <property type="match status" value="1"/>
</dbReference>
<dbReference type="Pfam" id="PF00270">
    <property type="entry name" value="DEAD"/>
    <property type="match status" value="1"/>
</dbReference>
<dbReference type="InterPro" id="IPR027417">
    <property type="entry name" value="P-loop_NTPase"/>
</dbReference>
<keyword evidence="3" id="KW-0347">Helicase</keyword>
<keyword evidence="4" id="KW-0067">ATP-binding</keyword>
<keyword evidence="7" id="KW-1185">Reference proteome</keyword>
<dbReference type="PANTHER" id="PTHR47959">
    <property type="entry name" value="ATP-DEPENDENT RNA HELICASE RHLE-RELATED"/>
    <property type="match status" value="1"/>
</dbReference>
<protein>
    <recommendedName>
        <fullName evidence="5">DEAD/DEAH-box helicase domain-containing protein</fullName>
    </recommendedName>
</protein>
<dbReference type="SUPFAM" id="SSF52540">
    <property type="entry name" value="P-loop containing nucleoside triphosphate hydrolases"/>
    <property type="match status" value="1"/>
</dbReference>
<dbReference type="InterPro" id="IPR011545">
    <property type="entry name" value="DEAD/DEAH_box_helicase_dom"/>
</dbReference>
<feature type="non-terminal residue" evidence="6">
    <location>
        <position position="1"/>
    </location>
</feature>
<evidence type="ECO:0000313" key="6">
    <source>
        <dbReference type="EMBL" id="CAK9278860.1"/>
    </source>
</evidence>
<keyword evidence="2" id="KW-0378">Hydrolase</keyword>
<gene>
    <name evidence="6" type="ORF">CSSPJE1EN1_LOCUS24338</name>
</gene>
<evidence type="ECO:0000313" key="7">
    <source>
        <dbReference type="Proteomes" id="UP001497444"/>
    </source>
</evidence>
<feature type="non-terminal residue" evidence="6">
    <location>
        <position position="146"/>
    </location>
</feature>
<accession>A0ABP0XML4</accession>
<evidence type="ECO:0000256" key="2">
    <source>
        <dbReference type="ARBA" id="ARBA00022801"/>
    </source>
</evidence>
<dbReference type="InterPro" id="IPR050079">
    <property type="entry name" value="DEAD_box_RNA_helicase"/>
</dbReference>
<dbReference type="EMBL" id="OZ020104">
    <property type="protein sequence ID" value="CAK9278860.1"/>
    <property type="molecule type" value="Genomic_DNA"/>
</dbReference>
<proteinExistence type="predicted"/>
<sequence>SQGLESQGKKVAEEREGRLKEAKIGDNNEELAIARLEVSSEVVDALVNRGITQLFPIQKAVLEPSMTRRNLIARAKTGTGKTLAFKTSTSCHQNGISQMAVDKVGKICTIDDPQVNWAVFDVPEDVAEELLKLPANSEIVIHVLKM</sequence>
<dbReference type="Proteomes" id="UP001497444">
    <property type="component" value="Chromosome 9"/>
</dbReference>
<name>A0ABP0XML4_9BRYO</name>
<organism evidence="6 7">
    <name type="scientific">Sphagnum jensenii</name>
    <dbReference type="NCBI Taxonomy" id="128206"/>
    <lineage>
        <taxon>Eukaryota</taxon>
        <taxon>Viridiplantae</taxon>
        <taxon>Streptophyta</taxon>
        <taxon>Embryophyta</taxon>
        <taxon>Bryophyta</taxon>
        <taxon>Sphagnophytina</taxon>
        <taxon>Sphagnopsida</taxon>
        <taxon>Sphagnales</taxon>
        <taxon>Sphagnaceae</taxon>
        <taxon>Sphagnum</taxon>
    </lineage>
</organism>
<reference evidence="6" key="1">
    <citation type="submission" date="2024-02" db="EMBL/GenBank/DDBJ databases">
        <authorList>
            <consortium name="ELIXIR-Norway"/>
            <consortium name="Elixir Norway"/>
        </authorList>
    </citation>
    <scope>NUCLEOTIDE SEQUENCE</scope>
</reference>
<evidence type="ECO:0000256" key="3">
    <source>
        <dbReference type="ARBA" id="ARBA00022806"/>
    </source>
</evidence>
<evidence type="ECO:0000256" key="4">
    <source>
        <dbReference type="ARBA" id="ARBA00022840"/>
    </source>
</evidence>